<sequence>MKYDKLYMAFAKAAASESHCPRTKVGCVVVLESGVVSPGFNGHASGGPNDWPFSDTGNPEVVHAELNALGKCLEEGLSAKGSSVYVTLSPCLECAKLLVRARVSRVVYLNEYRITEGLDYLRKYNVEVVKYVAE</sequence>
<dbReference type="PROSITE" id="PS51747">
    <property type="entry name" value="CYT_DCMP_DEAMINASES_2"/>
    <property type="match status" value="1"/>
</dbReference>
<feature type="domain" description="CMP/dCMP-type deaminase" evidence="7">
    <location>
        <begin position="2"/>
        <end position="127"/>
    </location>
</feature>
<dbReference type="PANTHER" id="PTHR11086:SF18">
    <property type="entry name" value="DEOXYCYTIDYLATE DEAMINASE"/>
    <property type="match status" value="1"/>
</dbReference>
<dbReference type="InterPro" id="IPR015517">
    <property type="entry name" value="dCMP_deaminase-rel"/>
</dbReference>
<dbReference type="GO" id="GO:0006220">
    <property type="term" value="P:pyrimidine nucleotide metabolic process"/>
    <property type="evidence" value="ECO:0007669"/>
    <property type="project" value="InterPro"/>
</dbReference>
<name>A0A975YYQ9_9CAUD</name>
<evidence type="ECO:0000313" key="9">
    <source>
        <dbReference type="Proteomes" id="UP001058093"/>
    </source>
</evidence>
<dbReference type="Gene3D" id="3.40.140.10">
    <property type="entry name" value="Cytidine Deaminase, domain 2"/>
    <property type="match status" value="1"/>
</dbReference>
<gene>
    <name evidence="8" type="ORF">uav_128</name>
</gene>
<dbReference type="InterPro" id="IPR016473">
    <property type="entry name" value="dCMP_deaminase"/>
</dbReference>
<feature type="active site" description="Proton donor" evidence="5">
    <location>
        <position position="65"/>
    </location>
</feature>
<reference evidence="8" key="1">
    <citation type="submission" date="2021-07" db="EMBL/GenBank/DDBJ databases">
        <title>Complete genome sequence and phylogenomic analysis of the two lytic bacteriophage isolated from terrestrial biotopes of Antarctica.</title>
        <authorList>
            <person name="Holovan V."/>
            <person name="Rabalski L."/>
            <person name="Zlatohurska M."/>
            <person name="Andriichuk O."/>
            <person name="Budzanivska I."/>
            <person name="Shevchenko O."/>
            <person name="Gupalo A."/>
        </authorList>
    </citation>
    <scope>NUCLEOTIDE SEQUENCE</scope>
</reference>
<evidence type="ECO:0000256" key="5">
    <source>
        <dbReference type="PIRSR" id="PIRSR006019-1"/>
    </source>
</evidence>
<evidence type="ECO:0000256" key="1">
    <source>
        <dbReference type="ARBA" id="ARBA00006576"/>
    </source>
</evidence>
<evidence type="ECO:0000313" key="8">
    <source>
        <dbReference type="EMBL" id="QYW06659.1"/>
    </source>
</evidence>
<dbReference type="PANTHER" id="PTHR11086">
    <property type="entry name" value="DEOXYCYTIDYLATE DEAMINASE-RELATED"/>
    <property type="match status" value="1"/>
</dbReference>
<evidence type="ECO:0000256" key="6">
    <source>
        <dbReference type="PIRSR" id="PIRSR006019-2"/>
    </source>
</evidence>
<keyword evidence="3" id="KW-0378">Hydrolase</keyword>
<dbReference type="Proteomes" id="UP001058093">
    <property type="component" value="Segment"/>
</dbReference>
<organism evidence="8 9">
    <name type="scientific">Pseudomonas phage UAVern</name>
    <dbReference type="NCBI Taxonomy" id="2856997"/>
    <lineage>
        <taxon>Viruses</taxon>
        <taxon>Duplodnaviria</taxon>
        <taxon>Heunggongvirae</taxon>
        <taxon>Uroviricota</taxon>
        <taxon>Caudoviricetes</taxon>
        <taxon>Vandenendeviridae</taxon>
        <taxon>Gorskivirinae</taxon>
        <taxon>Uavernvirus</taxon>
        <taxon>Uavernvirus uavern</taxon>
    </lineage>
</organism>
<keyword evidence="2 6" id="KW-0479">Metal-binding</keyword>
<dbReference type="GO" id="GO:0004132">
    <property type="term" value="F:dCMP deaminase activity"/>
    <property type="evidence" value="ECO:0007669"/>
    <property type="project" value="InterPro"/>
</dbReference>
<feature type="binding site" evidence="6">
    <location>
        <position position="91"/>
    </location>
    <ligand>
        <name>Zn(2+)</name>
        <dbReference type="ChEBI" id="CHEBI:29105"/>
        <note>catalytic</note>
    </ligand>
</feature>
<protein>
    <submittedName>
        <fullName evidence="8">Deoxycytidylate deaminase</fullName>
    </submittedName>
</protein>
<comment type="similarity">
    <text evidence="1">Belongs to the cytidine and deoxycytidylate deaminase family.</text>
</comment>
<proteinExistence type="inferred from homology"/>
<dbReference type="PROSITE" id="PS00903">
    <property type="entry name" value="CYT_DCMP_DEAMINASES_1"/>
    <property type="match status" value="1"/>
</dbReference>
<accession>A0A975YYQ9</accession>
<keyword evidence="9" id="KW-1185">Reference proteome</keyword>
<evidence type="ECO:0000256" key="2">
    <source>
        <dbReference type="ARBA" id="ARBA00022723"/>
    </source>
</evidence>
<dbReference type="Pfam" id="PF00383">
    <property type="entry name" value="dCMP_cyt_deam_1"/>
    <property type="match status" value="1"/>
</dbReference>
<dbReference type="PIRSF" id="PIRSF006019">
    <property type="entry name" value="dCMP_deaminase"/>
    <property type="match status" value="1"/>
</dbReference>
<dbReference type="InterPro" id="IPR016192">
    <property type="entry name" value="APOBEC/CMP_deaminase_Zn-bd"/>
</dbReference>
<dbReference type="InterPro" id="IPR016193">
    <property type="entry name" value="Cytidine_deaminase-like"/>
</dbReference>
<dbReference type="InterPro" id="IPR002125">
    <property type="entry name" value="CMP_dCMP_dom"/>
</dbReference>
<dbReference type="EMBL" id="MZ605293">
    <property type="protein sequence ID" value="QYW06659.1"/>
    <property type="molecule type" value="Genomic_DNA"/>
</dbReference>
<evidence type="ECO:0000256" key="3">
    <source>
        <dbReference type="ARBA" id="ARBA00022801"/>
    </source>
</evidence>
<feature type="binding site" evidence="6">
    <location>
        <position position="63"/>
    </location>
    <ligand>
        <name>Zn(2+)</name>
        <dbReference type="ChEBI" id="CHEBI:29105"/>
        <note>catalytic</note>
    </ligand>
</feature>
<comment type="cofactor">
    <cofactor evidence="6">
        <name>Zn(2+)</name>
        <dbReference type="ChEBI" id="CHEBI:29105"/>
    </cofactor>
</comment>
<keyword evidence="4 6" id="KW-0862">Zinc</keyword>
<feature type="binding site" evidence="6">
    <location>
        <position position="94"/>
    </location>
    <ligand>
        <name>Zn(2+)</name>
        <dbReference type="ChEBI" id="CHEBI:29105"/>
        <note>catalytic</note>
    </ligand>
</feature>
<dbReference type="GO" id="GO:0008270">
    <property type="term" value="F:zinc ion binding"/>
    <property type="evidence" value="ECO:0007669"/>
    <property type="project" value="InterPro"/>
</dbReference>
<dbReference type="SUPFAM" id="SSF53927">
    <property type="entry name" value="Cytidine deaminase-like"/>
    <property type="match status" value="1"/>
</dbReference>
<evidence type="ECO:0000259" key="7">
    <source>
        <dbReference type="PROSITE" id="PS51747"/>
    </source>
</evidence>
<evidence type="ECO:0000256" key="4">
    <source>
        <dbReference type="ARBA" id="ARBA00022833"/>
    </source>
</evidence>